<evidence type="ECO:0000313" key="1">
    <source>
        <dbReference type="EMBL" id="PWA72905.1"/>
    </source>
</evidence>
<sequence>MTEITTNLGNEEVLAPTVVTTFLARRTVEETRMYCWWLIPESLYSSTSRWISTYRAVIIDRTIFKIGKRVPVCYNSCNLYKLITHRAGDKSVAMDSILRK</sequence>
<protein>
    <submittedName>
        <fullName evidence="1">Uncharacterized protein</fullName>
    </submittedName>
</protein>
<proteinExistence type="predicted"/>
<organism evidence="1 2">
    <name type="scientific">Artemisia annua</name>
    <name type="common">Sweet wormwood</name>
    <dbReference type="NCBI Taxonomy" id="35608"/>
    <lineage>
        <taxon>Eukaryota</taxon>
        <taxon>Viridiplantae</taxon>
        <taxon>Streptophyta</taxon>
        <taxon>Embryophyta</taxon>
        <taxon>Tracheophyta</taxon>
        <taxon>Spermatophyta</taxon>
        <taxon>Magnoliopsida</taxon>
        <taxon>eudicotyledons</taxon>
        <taxon>Gunneridae</taxon>
        <taxon>Pentapetalae</taxon>
        <taxon>asterids</taxon>
        <taxon>campanulids</taxon>
        <taxon>Asterales</taxon>
        <taxon>Asteraceae</taxon>
        <taxon>Asteroideae</taxon>
        <taxon>Anthemideae</taxon>
        <taxon>Artemisiinae</taxon>
        <taxon>Artemisia</taxon>
    </lineage>
</organism>
<name>A0A2U1NHB1_ARTAN</name>
<dbReference type="EMBL" id="PKPP01002825">
    <property type="protein sequence ID" value="PWA72905.1"/>
    <property type="molecule type" value="Genomic_DNA"/>
</dbReference>
<gene>
    <name evidence="1" type="ORF">CTI12_AA266190</name>
</gene>
<accession>A0A2U1NHB1</accession>
<reference evidence="1 2" key="1">
    <citation type="journal article" date="2018" name="Mol. Plant">
        <title>The genome of Artemisia annua provides insight into the evolution of Asteraceae family and artemisinin biosynthesis.</title>
        <authorList>
            <person name="Shen Q."/>
            <person name="Zhang L."/>
            <person name="Liao Z."/>
            <person name="Wang S."/>
            <person name="Yan T."/>
            <person name="Shi P."/>
            <person name="Liu M."/>
            <person name="Fu X."/>
            <person name="Pan Q."/>
            <person name="Wang Y."/>
            <person name="Lv Z."/>
            <person name="Lu X."/>
            <person name="Zhang F."/>
            <person name="Jiang W."/>
            <person name="Ma Y."/>
            <person name="Chen M."/>
            <person name="Hao X."/>
            <person name="Li L."/>
            <person name="Tang Y."/>
            <person name="Lv G."/>
            <person name="Zhou Y."/>
            <person name="Sun X."/>
            <person name="Brodelius P.E."/>
            <person name="Rose J.K.C."/>
            <person name="Tang K."/>
        </authorList>
    </citation>
    <scope>NUCLEOTIDE SEQUENCE [LARGE SCALE GENOMIC DNA]</scope>
    <source>
        <strain evidence="2">cv. Huhao1</strain>
        <tissue evidence="1">Leaf</tissue>
    </source>
</reference>
<dbReference type="AlphaFoldDB" id="A0A2U1NHB1"/>
<keyword evidence="2" id="KW-1185">Reference proteome</keyword>
<dbReference type="Proteomes" id="UP000245207">
    <property type="component" value="Unassembled WGS sequence"/>
</dbReference>
<evidence type="ECO:0000313" key="2">
    <source>
        <dbReference type="Proteomes" id="UP000245207"/>
    </source>
</evidence>
<comment type="caution">
    <text evidence="1">The sequence shown here is derived from an EMBL/GenBank/DDBJ whole genome shotgun (WGS) entry which is preliminary data.</text>
</comment>